<evidence type="ECO:0000313" key="1">
    <source>
        <dbReference type="EMBL" id="PHN08603.1"/>
    </source>
</evidence>
<dbReference type="OrthoDB" id="9761723at2"/>
<dbReference type="Gene3D" id="3.40.50.1110">
    <property type="entry name" value="SGNH hydrolase"/>
    <property type="match status" value="1"/>
</dbReference>
<accession>A0A2D0NLI3</accession>
<proteinExistence type="predicted"/>
<dbReference type="RefSeq" id="WP_099148193.1">
    <property type="nucleotide sequence ID" value="NZ_PDUD01000001.1"/>
</dbReference>
<name>A0A2D0NLI3_FLAN2</name>
<dbReference type="EMBL" id="PDUD01000001">
    <property type="protein sequence ID" value="PHN08603.1"/>
    <property type="molecule type" value="Genomic_DNA"/>
</dbReference>
<dbReference type="Proteomes" id="UP000223913">
    <property type="component" value="Unassembled WGS sequence"/>
</dbReference>
<dbReference type="GO" id="GO:0016788">
    <property type="term" value="F:hydrolase activity, acting on ester bonds"/>
    <property type="evidence" value="ECO:0007669"/>
    <property type="project" value="UniProtKB-ARBA"/>
</dbReference>
<evidence type="ECO:0008006" key="3">
    <source>
        <dbReference type="Google" id="ProtNLM"/>
    </source>
</evidence>
<gene>
    <name evidence="1" type="ORF">CRP01_01440</name>
</gene>
<protein>
    <recommendedName>
        <fullName evidence="3">SGNH/GDSL hydrolase family protein</fullName>
    </recommendedName>
</protein>
<dbReference type="AlphaFoldDB" id="A0A2D0NLI3"/>
<comment type="caution">
    <text evidence="1">The sequence shown here is derived from an EMBL/GenBank/DDBJ whole genome shotgun (WGS) entry which is preliminary data.</text>
</comment>
<reference evidence="1 2" key="1">
    <citation type="submission" date="2017-10" db="EMBL/GenBank/DDBJ databases">
        <title>The draft genome sequence of Lewinella nigricans NBRC 102662.</title>
        <authorList>
            <person name="Wang K."/>
        </authorList>
    </citation>
    <scope>NUCLEOTIDE SEQUENCE [LARGE SCALE GENOMIC DNA]</scope>
    <source>
        <strain evidence="1 2">NBRC 102662</strain>
    </source>
</reference>
<organism evidence="1 2">
    <name type="scientific">Flavilitoribacter nigricans (strain ATCC 23147 / DSM 23189 / NBRC 102662 / NCIMB 1420 / SS-2)</name>
    <name type="common">Lewinella nigricans</name>
    <dbReference type="NCBI Taxonomy" id="1122177"/>
    <lineage>
        <taxon>Bacteria</taxon>
        <taxon>Pseudomonadati</taxon>
        <taxon>Bacteroidota</taxon>
        <taxon>Saprospiria</taxon>
        <taxon>Saprospirales</taxon>
        <taxon>Lewinellaceae</taxon>
        <taxon>Flavilitoribacter</taxon>
    </lineage>
</organism>
<dbReference type="SUPFAM" id="SSF52266">
    <property type="entry name" value="SGNH hydrolase"/>
    <property type="match status" value="1"/>
</dbReference>
<dbReference type="InterPro" id="IPR036514">
    <property type="entry name" value="SGNH_hydro_sf"/>
</dbReference>
<sequence length="326" mass="37552">MKKFLLKISIYSALLIGLNLLLGRYLKTYESVDMAAGKQFYPNLRWQEFYAESDPVEVLILGSSHAYRSYEPYTLEAELGRTVFNMGSSAQSPITSYYLLREVMDRHRPALVILDLYFMVFTSDELLNNGLANWSYMAEGPARSAFFREGFSRRDQVAVSLFPAYVYRKYAEPKLKKLLGRSYLPPKKGDYSGKGFVGFTDTLALNILQNYNQFDRFTTGTADFTSRCEDYLQKIVMLCRSENIPLVFSVAPMPEISVEKIGNYPELSDHFRQIAASLEVPYWDYNRQRLTVLRDGVHYYDDDHMNLAGARLFSKAVARDVKNEIQ</sequence>
<keyword evidence="2" id="KW-1185">Reference proteome</keyword>
<evidence type="ECO:0000313" key="2">
    <source>
        <dbReference type="Proteomes" id="UP000223913"/>
    </source>
</evidence>